<keyword evidence="2" id="KW-1185">Reference proteome</keyword>
<evidence type="ECO:0000313" key="1">
    <source>
        <dbReference type="EMBL" id="GFY57165.1"/>
    </source>
</evidence>
<accession>A0A8X7C631</accession>
<dbReference type="PANTHER" id="PTHR47331:SF5">
    <property type="entry name" value="RIBONUCLEASE H"/>
    <property type="match status" value="1"/>
</dbReference>
<proteinExistence type="predicted"/>
<dbReference type="OrthoDB" id="5983986at2759"/>
<organism evidence="1 2">
    <name type="scientific">Trichonephila inaurata madagascariensis</name>
    <dbReference type="NCBI Taxonomy" id="2747483"/>
    <lineage>
        <taxon>Eukaryota</taxon>
        <taxon>Metazoa</taxon>
        <taxon>Ecdysozoa</taxon>
        <taxon>Arthropoda</taxon>
        <taxon>Chelicerata</taxon>
        <taxon>Arachnida</taxon>
        <taxon>Araneae</taxon>
        <taxon>Araneomorphae</taxon>
        <taxon>Entelegynae</taxon>
        <taxon>Araneoidea</taxon>
        <taxon>Nephilidae</taxon>
        <taxon>Trichonephila</taxon>
        <taxon>Trichonephila inaurata</taxon>
    </lineage>
</organism>
<dbReference type="Proteomes" id="UP000886998">
    <property type="component" value="Unassembled WGS sequence"/>
</dbReference>
<dbReference type="InterPro" id="IPR008042">
    <property type="entry name" value="Retrotrans_Pao"/>
</dbReference>
<reference evidence="1" key="1">
    <citation type="submission" date="2020-08" db="EMBL/GenBank/DDBJ databases">
        <title>Multicomponent nature underlies the extraordinary mechanical properties of spider dragline silk.</title>
        <authorList>
            <person name="Kono N."/>
            <person name="Nakamura H."/>
            <person name="Mori M."/>
            <person name="Yoshida Y."/>
            <person name="Ohtoshi R."/>
            <person name="Malay A.D."/>
            <person name="Moran D.A.P."/>
            <person name="Tomita M."/>
            <person name="Numata K."/>
            <person name="Arakawa K."/>
        </authorList>
    </citation>
    <scope>NUCLEOTIDE SEQUENCE</scope>
</reference>
<dbReference type="EMBL" id="BMAV01011365">
    <property type="protein sequence ID" value="GFY57165.1"/>
    <property type="molecule type" value="Genomic_DNA"/>
</dbReference>
<protein>
    <submittedName>
        <fullName evidence="1">CCHC-type domain-containing protein</fullName>
    </submittedName>
</protein>
<dbReference type="AlphaFoldDB" id="A0A8X7C631"/>
<comment type="caution">
    <text evidence="1">The sequence shown here is derived from an EMBL/GenBank/DDBJ whole genome shotgun (WGS) entry which is preliminary data.</text>
</comment>
<name>A0A8X7C631_9ARAC</name>
<dbReference type="PANTHER" id="PTHR47331">
    <property type="entry name" value="PHD-TYPE DOMAIN-CONTAINING PROTEIN"/>
    <property type="match status" value="1"/>
</dbReference>
<evidence type="ECO:0000313" key="2">
    <source>
        <dbReference type="Proteomes" id="UP000886998"/>
    </source>
</evidence>
<sequence>MMMCDRHCDTLSISIPDMKEVMKVLITKITILAASHKIFDPIGITSTAMLPPKLWLRIVFLRVNNETTAHVHVVHSKARIAPSGKKETMIARLELLGATISVRLYPQVLKEFHTDCVYFWTDSTTVLAWLKREDT</sequence>
<dbReference type="Pfam" id="PF05380">
    <property type="entry name" value="Peptidase_A17"/>
    <property type="match status" value="1"/>
</dbReference>
<gene>
    <name evidence="1" type="primary">X975_12745</name>
    <name evidence="1" type="ORF">TNIN_470311</name>
</gene>